<dbReference type="CDD" id="cd02165">
    <property type="entry name" value="NMNAT"/>
    <property type="match status" value="1"/>
</dbReference>
<evidence type="ECO:0000256" key="3">
    <source>
        <dbReference type="ARBA" id="ARBA00022679"/>
    </source>
</evidence>
<evidence type="ECO:0000256" key="4">
    <source>
        <dbReference type="ARBA" id="ARBA00022695"/>
    </source>
</evidence>
<dbReference type="GO" id="GO:0009435">
    <property type="term" value="P:NAD+ biosynthetic process"/>
    <property type="evidence" value="ECO:0007669"/>
    <property type="project" value="UniProtKB-UniPathway"/>
</dbReference>
<accession>A0A1J5PM68</accession>
<dbReference type="GO" id="GO:0004515">
    <property type="term" value="F:nicotinate-nucleotide adenylyltransferase activity"/>
    <property type="evidence" value="ECO:0007669"/>
    <property type="project" value="UniProtKB-EC"/>
</dbReference>
<dbReference type="AlphaFoldDB" id="A0A1J5PM68"/>
<sequence>MTTPAARIGLLGGSFDPPHRAHLELARSALRALPLDAVWLIPAGQPWQRAPLQADAAQRRQMLELLIAGEPGLDVCSVELERAGPSYTIDTVRELQSRHPDCAFTLIVGADQLANLTSWRDWTRIAAAVDLAAAPRPGHPLRAPAALADALARAGHALHALPMTPMPLSATAARAAHGEALHALVPEPVARYIEHHHLYSTDRKLHGHS</sequence>
<dbReference type="InterPro" id="IPR014729">
    <property type="entry name" value="Rossmann-like_a/b/a_fold"/>
</dbReference>
<keyword evidence="5" id="KW-0547">Nucleotide-binding</keyword>
<gene>
    <name evidence="9" type="primary">nadD_12</name>
    <name evidence="9" type="ORF">GALL_497210</name>
</gene>
<keyword evidence="6" id="KW-0067">ATP-binding</keyword>
<keyword evidence="4 9" id="KW-0548">Nucleotidyltransferase</keyword>
<reference evidence="9" key="1">
    <citation type="submission" date="2016-10" db="EMBL/GenBank/DDBJ databases">
        <title>Sequence of Gallionella enrichment culture.</title>
        <authorList>
            <person name="Poehlein A."/>
            <person name="Muehling M."/>
            <person name="Daniel R."/>
        </authorList>
    </citation>
    <scope>NUCLEOTIDE SEQUENCE</scope>
</reference>
<dbReference type="InterPro" id="IPR005248">
    <property type="entry name" value="NadD/NMNAT"/>
</dbReference>
<dbReference type="Gene3D" id="3.40.50.620">
    <property type="entry name" value="HUPs"/>
    <property type="match status" value="1"/>
</dbReference>
<dbReference type="NCBIfam" id="NF000840">
    <property type="entry name" value="PRK00071.1-3"/>
    <property type="match status" value="1"/>
</dbReference>
<dbReference type="HAMAP" id="MF_00244">
    <property type="entry name" value="NaMN_adenylyltr"/>
    <property type="match status" value="1"/>
</dbReference>
<evidence type="ECO:0000256" key="7">
    <source>
        <dbReference type="ARBA" id="ARBA00023027"/>
    </source>
</evidence>
<comment type="pathway">
    <text evidence="1">Cofactor biosynthesis; NAD(+) biosynthesis.</text>
</comment>
<organism evidence="9">
    <name type="scientific">mine drainage metagenome</name>
    <dbReference type="NCBI Taxonomy" id="410659"/>
    <lineage>
        <taxon>unclassified sequences</taxon>
        <taxon>metagenomes</taxon>
        <taxon>ecological metagenomes</taxon>
    </lineage>
</organism>
<feature type="domain" description="Cytidyltransferase-like" evidence="8">
    <location>
        <begin position="10"/>
        <end position="174"/>
    </location>
</feature>
<keyword evidence="2" id="KW-0662">Pyridine nucleotide biosynthesis</keyword>
<evidence type="ECO:0000256" key="5">
    <source>
        <dbReference type="ARBA" id="ARBA00022741"/>
    </source>
</evidence>
<evidence type="ECO:0000256" key="6">
    <source>
        <dbReference type="ARBA" id="ARBA00022840"/>
    </source>
</evidence>
<dbReference type="InterPro" id="IPR004821">
    <property type="entry name" value="Cyt_trans-like"/>
</dbReference>
<keyword evidence="7" id="KW-0520">NAD</keyword>
<comment type="caution">
    <text evidence="9">The sequence shown here is derived from an EMBL/GenBank/DDBJ whole genome shotgun (WGS) entry which is preliminary data.</text>
</comment>
<dbReference type="GO" id="GO:0005524">
    <property type="term" value="F:ATP binding"/>
    <property type="evidence" value="ECO:0007669"/>
    <property type="project" value="UniProtKB-KW"/>
</dbReference>
<keyword evidence="3 9" id="KW-0808">Transferase</keyword>
<dbReference type="NCBIfam" id="TIGR00482">
    <property type="entry name" value="nicotinate (nicotinamide) nucleotide adenylyltransferase"/>
    <property type="match status" value="1"/>
</dbReference>
<dbReference type="PANTHER" id="PTHR39321">
    <property type="entry name" value="NICOTINATE-NUCLEOTIDE ADENYLYLTRANSFERASE-RELATED"/>
    <property type="match status" value="1"/>
</dbReference>
<dbReference type="EMBL" id="MLJW01005168">
    <property type="protein sequence ID" value="OIQ68684.1"/>
    <property type="molecule type" value="Genomic_DNA"/>
</dbReference>
<dbReference type="NCBIfam" id="TIGR00125">
    <property type="entry name" value="cyt_tran_rel"/>
    <property type="match status" value="1"/>
</dbReference>
<dbReference type="UniPathway" id="UPA00253"/>
<dbReference type="EC" id="2.7.7.18" evidence="9"/>
<evidence type="ECO:0000256" key="1">
    <source>
        <dbReference type="ARBA" id="ARBA00004790"/>
    </source>
</evidence>
<name>A0A1J5PM68_9ZZZZ</name>
<evidence type="ECO:0000256" key="2">
    <source>
        <dbReference type="ARBA" id="ARBA00022642"/>
    </source>
</evidence>
<dbReference type="Pfam" id="PF01467">
    <property type="entry name" value="CTP_transf_like"/>
    <property type="match status" value="1"/>
</dbReference>
<protein>
    <submittedName>
        <fullName evidence="9">Putative nicotinate-nucleotide adenylyltransferase</fullName>
        <ecNumber evidence="9">2.7.7.18</ecNumber>
    </submittedName>
</protein>
<evidence type="ECO:0000259" key="8">
    <source>
        <dbReference type="Pfam" id="PF01467"/>
    </source>
</evidence>
<proteinExistence type="inferred from homology"/>
<dbReference type="PANTHER" id="PTHR39321:SF3">
    <property type="entry name" value="PHOSPHOPANTETHEINE ADENYLYLTRANSFERASE"/>
    <property type="match status" value="1"/>
</dbReference>
<evidence type="ECO:0000313" key="9">
    <source>
        <dbReference type="EMBL" id="OIQ68684.1"/>
    </source>
</evidence>
<dbReference type="SUPFAM" id="SSF52374">
    <property type="entry name" value="Nucleotidylyl transferase"/>
    <property type="match status" value="1"/>
</dbReference>